<evidence type="ECO:0000256" key="4">
    <source>
        <dbReference type="ARBA" id="ARBA00022989"/>
    </source>
</evidence>
<evidence type="ECO:0000313" key="7">
    <source>
        <dbReference type="EMBL" id="SMO68123.1"/>
    </source>
</evidence>
<feature type="transmembrane region" description="Helical" evidence="6">
    <location>
        <begin position="287"/>
        <end position="306"/>
    </location>
</feature>
<keyword evidence="8" id="KW-1185">Reference proteome</keyword>
<evidence type="ECO:0000313" key="8">
    <source>
        <dbReference type="Proteomes" id="UP000315971"/>
    </source>
</evidence>
<dbReference type="RefSeq" id="WP_246085463.1">
    <property type="nucleotide sequence ID" value="NZ_FXSZ01000006.1"/>
</dbReference>
<keyword evidence="5 6" id="KW-0472">Membrane</keyword>
<dbReference type="AlphaFoldDB" id="A0A521D8W6"/>
<accession>A0A521D8W6</accession>
<dbReference type="EMBL" id="FXSZ01000006">
    <property type="protein sequence ID" value="SMO68123.1"/>
    <property type="molecule type" value="Genomic_DNA"/>
</dbReference>
<feature type="transmembrane region" description="Helical" evidence="6">
    <location>
        <begin position="347"/>
        <end position="366"/>
    </location>
</feature>
<proteinExistence type="predicted"/>
<feature type="transmembrane region" description="Helical" evidence="6">
    <location>
        <begin position="21"/>
        <end position="46"/>
    </location>
</feature>
<feature type="transmembrane region" description="Helical" evidence="6">
    <location>
        <begin position="318"/>
        <end position="341"/>
    </location>
</feature>
<comment type="subcellular location">
    <subcellularLocation>
        <location evidence="1">Cell membrane</location>
        <topology evidence="1">Multi-pass membrane protein</topology>
    </subcellularLocation>
</comment>
<dbReference type="PANTHER" id="PTHR33529">
    <property type="entry name" value="SLR0882 PROTEIN-RELATED"/>
    <property type="match status" value="1"/>
</dbReference>
<organism evidence="7 8">
    <name type="scientific">Solitalea koreensis</name>
    <dbReference type="NCBI Taxonomy" id="543615"/>
    <lineage>
        <taxon>Bacteria</taxon>
        <taxon>Pseudomonadati</taxon>
        <taxon>Bacteroidota</taxon>
        <taxon>Sphingobacteriia</taxon>
        <taxon>Sphingobacteriales</taxon>
        <taxon>Sphingobacteriaceae</taxon>
        <taxon>Solitalea</taxon>
    </lineage>
</organism>
<dbReference type="PANTHER" id="PTHR33529:SF8">
    <property type="entry name" value="PERMEASE, YJGP_YJGQ FAMILY"/>
    <property type="match status" value="1"/>
</dbReference>
<sequence>MKSLIKKIKLALNITKLDEYIINKFLSTFFFTLAIFVIIIAVFDLTEKLDDFLKGSATVTQIIFDYYINFLLFIISSLSPLIIFIAVIFFTAKMANNTEIVPILSSGVSYLRFLYPYFLCAAFLAIISFVANAYIIPPATRTKIDFEHTYFKKNYEYKGRNKHFKLGNGTFAYLESYTVRENVGYRFSLEKFKGDTLYYKLMSNRILWDSVKKVWKIDTYTIRHIDGLKERMESGNVLYMKMNLSPRDFQKQDDDRGSLTLPQLNKTIEFEKMRGTGNVSKYEMDRYRILLTPLSVFILTAMGVTLSSKKVRGGVGLALGLGIGLCFLYILLMQFTVIFSVQGGLPTYISAWIPHIFFGSLAYYLYRIAPK</sequence>
<keyword evidence="4 6" id="KW-1133">Transmembrane helix</keyword>
<dbReference type="InterPro" id="IPR005495">
    <property type="entry name" value="LptG/LptF_permease"/>
</dbReference>
<dbReference type="GO" id="GO:0015920">
    <property type="term" value="P:lipopolysaccharide transport"/>
    <property type="evidence" value="ECO:0007669"/>
    <property type="project" value="TreeGrafter"/>
</dbReference>
<dbReference type="Pfam" id="PF03739">
    <property type="entry name" value="LptF_LptG"/>
    <property type="match status" value="1"/>
</dbReference>
<protein>
    <submittedName>
        <fullName evidence="7">Lipopolysaccharide export system permease protein</fullName>
    </submittedName>
</protein>
<dbReference type="Proteomes" id="UP000315971">
    <property type="component" value="Unassembled WGS sequence"/>
</dbReference>
<evidence type="ECO:0000256" key="1">
    <source>
        <dbReference type="ARBA" id="ARBA00004651"/>
    </source>
</evidence>
<feature type="transmembrane region" description="Helical" evidence="6">
    <location>
        <begin position="113"/>
        <end position="136"/>
    </location>
</feature>
<keyword evidence="2" id="KW-1003">Cell membrane</keyword>
<evidence type="ECO:0000256" key="6">
    <source>
        <dbReference type="SAM" id="Phobius"/>
    </source>
</evidence>
<name>A0A521D8W6_9SPHI</name>
<feature type="transmembrane region" description="Helical" evidence="6">
    <location>
        <begin position="66"/>
        <end position="92"/>
    </location>
</feature>
<dbReference type="GO" id="GO:0043190">
    <property type="term" value="C:ATP-binding cassette (ABC) transporter complex"/>
    <property type="evidence" value="ECO:0007669"/>
    <property type="project" value="TreeGrafter"/>
</dbReference>
<evidence type="ECO:0000256" key="5">
    <source>
        <dbReference type="ARBA" id="ARBA00023136"/>
    </source>
</evidence>
<gene>
    <name evidence="7" type="ORF">SAMN06265350_10676</name>
</gene>
<evidence type="ECO:0000256" key="2">
    <source>
        <dbReference type="ARBA" id="ARBA00022475"/>
    </source>
</evidence>
<keyword evidence="3 6" id="KW-0812">Transmembrane</keyword>
<reference evidence="7 8" key="1">
    <citation type="submission" date="2017-05" db="EMBL/GenBank/DDBJ databases">
        <authorList>
            <person name="Varghese N."/>
            <person name="Submissions S."/>
        </authorList>
    </citation>
    <scope>NUCLEOTIDE SEQUENCE [LARGE SCALE GENOMIC DNA]</scope>
    <source>
        <strain evidence="7 8">DSM 21342</strain>
    </source>
</reference>
<evidence type="ECO:0000256" key="3">
    <source>
        <dbReference type="ARBA" id="ARBA00022692"/>
    </source>
</evidence>